<organism evidence="2 3">
    <name type="scientific">Heracleum sosnowskyi</name>
    <dbReference type="NCBI Taxonomy" id="360622"/>
    <lineage>
        <taxon>Eukaryota</taxon>
        <taxon>Viridiplantae</taxon>
        <taxon>Streptophyta</taxon>
        <taxon>Embryophyta</taxon>
        <taxon>Tracheophyta</taxon>
        <taxon>Spermatophyta</taxon>
        <taxon>Magnoliopsida</taxon>
        <taxon>eudicotyledons</taxon>
        <taxon>Gunneridae</taxon>
        <taxon>Pentapetalae</taxon>
        <taxon>asterids</taxon>
        <taxon>campanulids</taxon>
        <taxon>Apiales</taxon>
        <taxon>Apiaceae</taxon>
        <taxon>Apioideae</taxon>
        <taxon>apioid superclade</taxon>
        <taxon>Tordylieae</taxon>
        <taxon>Tordyliinae</taxon>
        <taxon>Heracleum</taxon>
    </lineage>
</organism>
<evidence type="ECO:0000256" key="1">
    <source>
        <dbReference type="SAM" id="MobiDB-lite"/>
    </source>
</evidence>
<dbReference type="PANTHER" id="PTHR14659:SF1">
    <property type="entry name" value="ALPHA- AND GAMMA-ADAPTIN-BINDING PROTEIN P34"/>
    <property type="match status" value="1"/>
</dbReference>
<keyword evidence="3" id="KW-1185">Reference proteome</keyword>
<name>A0AAD8IEY5_9APIA</name>
<dbReference type="Pfam" id="PF10199">
    <property type="entry name" value="Adaptin_binding"/>
    <property type="match status" value="1"/>
</dbReference>
<dbReference type="Proteomes" id="UP001237642">
    <property type="component" value="Unassembled WGS sequence"/>
</dbReference>
<dbReference type="InterPro" id="IPR019341">
    <property type="entry name" value="Alpha/Gamma-adaptin-bd_p34"/>
</dbReference>
<evidence type="ECO:0000313" key="3">
    <source>
        <dbReference type="Proteomes" id="UP001237642"/>
    </source>
</evidence>
<evidence type="ECO:0000313" key="2">
    <source>
        <dbReference type="EMBL" id="KAK1384530.1"/>
    </source>
</evidence>
<dbReference type="PANTHER" id="PTHR14659">
    <property type="entry name" value="ALPHA- AND GAMMA-ADAPTIN-BINDING PROTEIN P34"/>
    <property type="match status" value="1"/>
</dbReference>
<proteinExistence type="predicted"/>
<gene>
    <name evidence="2" type="ORF">POM88_022265</name>
</gene>
<dbReference type="AlphaFoldDB" id="A0AAD8IEY5"/>
<sequence>MLSGQGLSVDGDSQGVERIHGALSAHMWPGMILKSGNRIVQPSLPKEQELSEEESDFEVEYEILSAGSAEPWDDTDGNWVSANHFTSEGDTVNQNLATENSEAERNNRSAGELQPSTSASAKQEEIDNEESSIADVSDKASESDEGTPYGLDNLEQIMSEIGTMRDSLRLMPDFQRRDMSASLAMKMAAMFGDGSGDEE</sequence>
<reference evidence="2" key="2">
    <citation type="submission" date="2023-05" db="EMBL/GenBank/DDBJ databases">
        <authorList>
            <person name="Schelkunov M.I."/>
        </authorList>
    </citation>
    <scope>NUCLEOTIDE SEQUENCE</scope>
    <source>
        <strain evidence="2">Hsosn_3</strain>
        <tissue evidence="2">Leaf</tissue>
    </source>
</reference>
<feature type="compositionally biased region" description="Polar residues" evidence="1">
    <location>
        <begin position="78"/>
        <end position="100"/>
    </location>
</feature>
<accession>A0AAD8IEY5</accession>
<reference evidence="2" key="1">
    <citation type="submission" date="2023-02" db="EMBL/GenBank/DDBJ databases">
        <title>Genome of toxic invasive species Heracleum sosnowskyi carries increased number of genes despite the absence of recent whole-genome duplications.</title>
        <authorList>
            <person name="Schelkunov M."/>
            <person name="Shtratnikova V."/>
            <person name="Makarenko M."/>
            <person name="Klepikova A."/>
            <person name="Omelchenko D."/>
            <person name="Novikova G."/>
            <person name="Obukhova E."/>
            <person name="Bogdanov V."/>
            <person name="Penin A."/>
            <person name="Logacheva M."/>
        </authorList>
    </citation>
    <scope>NUCLEOTIDE SEQUENCE</scope>
    <source>
        <strain evidence="2">Hsosn_3</strain>
        <tissue evidence="2">Leaf</tissue>
    </source>
</reference>
<protein>
    <submittedName>
        <fullName evidence="2">Alpha/gamma-adaptin-binding protein p34</fullName>
    </submittedName>
</protein>
<feature type="region of interest" description="Disordered" evidence="1">
    <location>
        <begin position="67"/>
        <end position="152"/>
    </location>
</feature>
<comment type="caution">
    <text evidence="2">The sequence shown here is derived from an EMBL/GenBank/DDBJ whole genome shotgun (WGS) entry which is preliminary data.</text>
</comment>
<dbReference type="EMBL" id="JAUIZM010000005">
    <property type="protein sequence ID" value="KAK1384530.1"/>
    <property type="molecule type" value="Genomic_DNA"/>
</dbReference>